<dbReference type="InterPro" id="IPR036188">
    <property type="entry name" value="FAD/NAD-bd_sf"/>
</dbReference>
<dbReference type="InterPro" id="IPR002938">
    <property type="entry name" value="FAD-bd"/>
</dbReference>
<evidence type="ECO:0000256" key="5">
    <source>
        <dbReference type="ARBA" id="ARBA00023033"/>
    </source>
</evidence>
<organism evidence="7 8">
    <name type="scientific">Hyaloscypha variabilis (strain UAMH 11265 / GT02V1 / F)</name>
    <name type="common">Meliniomyces variabilis</name>
    <dbReference type="NCBI Taxonomy" id="1149755"/>
    <lineage>
        <taxon>Eukaryota</taxon>
        <taxon>Fungi</taxon>
        <taxon>Dikarya</taxon>
        <taxon>Ascomycota</taxon>
        <taxon>Pezizomycotina</taxon>
        <taxon>Leotiomycetes</taxon>
        <taxon>Helotiales</taxon>
        <taxon>Hyaloscyphaceae</taxon>
        <taxon>Hyaloscypha</taxon>
        <taxon>Hyaloscypha variabilis</taxon>
    </lineage>
</organism>
<accession>A0A2J6S4T3</accession>
<evidence type="ECO:0000313" key="7">
    <source>
        <dbReference type="EMBL" id="PMD45776.1"/>
    </source>
</evidence>
<keyword evidence="8" id="KW-1185">Reference proteome</keyword>
<keyword evidence="3" id="KW-0274">FAD</keyword>
<dbReference type="PANTHER" id="PTHR13789">
    <property type="entry name" value="MONOOXYGENASE"/>
    <property type="match status" value="1"/>
</dbReference>
<comment type="similarity">
    <text evidence="1">Belongs to the paxM FAD-dependent monooxygenase family.</text>
</comment>
<dbReference type="InterPro" id="IPR050493">
    <property type="entry name" value="FAD-dep_Monooxygenase_BioMet"/>
</dbReference>
<dbReference type="PANTHER" id="PTHR13789:SF309">
    <property type="entry name" value="PUTATIVE (AFU_ORTHOLOGUE AFUA_6G14510)-RELATED"/>
    <property type="match status" value="1"/>
</dbReference>
<evidence type="ECO:0000256" key="4">
    <source>
        <dbReference type="ARBA" id="ARBA00023002"/>
    </source>
</evidence>
<keyword evidence="4" id="KW-0560">Oxidoreductase</keyword>
<dbReference type="Pfam" id="PF01494">
    <property type="entry name" value="FAD_binding_3"/>
    <property type="match status" value="2"/>
</dbReference>
<protein>
    <submittedName>
        <fullName evidence="7">FAD/NAD(P)-binding domain-containing protein</fullName>
    </submittedName>
</protein>
<evidence type="ECO:0000259" key="6">
    <source>
        <dbReference type="Pfam" id="PF01494"/>
    </source>
</evidence>
<dbReference type="PRINTS" id="PR00420">
    <property type="entry name" value="RNGMNOXGNASE"/>
</dbReference>
<sequence>MDRATSKVTIVGGGLAGPALALCLKKQHGIMSTVYESRSEDDEGGVNIALAPNALRVMQHIGVYDELRTIGYSYEEMSMTSARTGQQLGSFFNGSEQHYNFAALRIHRREVQATLRREARAQGIEIHFNVKLLRVVEETEKMVKLEFDNGEIVETEFAIAADGIYSRVRKHVLDVELQYSGFVGILGMYMERKLLDESIKNFQLPMFCFGNTGMVAVFPCKNLGTEIDMFSTFPYPARSREAWEALANNKEEKQAIMMEKYSRGGWPEFISRVYKEHVPKNLYFNEFFEVPPLERWSSPIGRVIVLGDAAHAMSPQGGQGAAMAFEDAETLAFTIARPNFNSNRPKYLRAWEQHRKQRVAEVKAYTDRNGKLRTPSNNYVMQLVKD</sequence>
<dbReference type="AlphaFoldDB" id="A0A2J6S4T3"/>
<dbReference type="GO" id="GO:0071949">
    <property type="term" value="F:FAD binding"/>
    <property type="evidence" value="ECO:0007669"/>
    <property type="project" value="InterPro"/>
</dbReference>
<feature type="domain" description="FAD-binding" evidence="6">
    <location>
        <begin position="7"/>
        <end position="196"/>
    </location>
</feature>
<dbReference type="Gene3D" id="3.50.50.60">
    <property type="entry name" value="FAD/NAD(P)-binding domain"/>
    <property type="match status" value="1"/>
</dbReference>
<feature type="domain" description="FAD-binding" evidence="6">
    <location>
        <begin position="300"/>
        <end position="362"/>
    </location>
</feature>
<name>A0A2J6S4T3_HYAVF</name>
<dbReference type="STRING" id="1149755.A0A2J6S4T3"/>
<reference evidence="7 8" key="1">
    <citation type="submission" date="2016-04" db="EMBL/GenBank/DDBJ databases">
        <title>A degradative enzymes factory behind the ericoid mycorrhizal symbiosis.</title>
        <authorList>
            <consortium name="DOE Joint Genome Institute"/>
            <person name="Martino E."/>
            <person name="Morin E."/>
            <person name="Grelet G."/>
            <person name="Kuo A."/>
            <person name="Kohler A."/>
            <person name="Daghino S."/>
            <person name="Barry K."/>
            <person name="Choi C."/>
            <person name="Cichocki N."/>
            <person name="Clum A."/>
            <person name="Copeland A."/>
            <person name="Hainaut M."/>
            <person name="Haridas S."/>
            <person name="Labutti K."/>
            <person name="Lindquist E."/>
            <person name="Lipzen A."/>
            <person name="Khouja H.-R."/>
            <person name="Murat C."/>
            <person name="Ohm R."/>
            <person name="Olson A."/>
            <person name="Spatafora J."/>
            <person name="Veneault-Fourrey C."/>
            <person name="Henrissat B."/>
            <person name="Grigoriev I."/>
            <person name="Martin F."/>
            <person name="Perotto S."/>
        </authorList>
    </citation>
    <scope>NUCLEOTIDE SEQUENCE [LARGE SCALE GENOMIC DNA]</scope>
    <source>
        <strain evidence="7 8">F</strain>
    </source>
</reference>
<gene>
    <name evidence="7" type="ORF">L207DRAFT_525117</name>
</gene>
<evidence type="ECO:0000256" key="1">
    <source>
        <dbReference type="ARBA" id="ARBA00007992"/>
    </source>
</evidence>
<evidence type="ECO:0000256" key="2">
    <source>
        <dbReference type="ARBA" id="ARBA00022630"/>
    </source>
</evidence>
<proteinExistence type="inferred from homology"/>
<evidence type="ECO:0000256" key="3">
    <source>
        <dbReference type="ARBA" id="ARBA00022827"/>
    </source>
</evidence>
<keyword evidence="2" id="KW-0285">Flavoprotein</keyword>
<evidence type="ECO:0000313" key="8">
    <source>
        <dbReference type="Proteomes" id="UP000235786"/>
    </source>
</evidence>
<dbReference type="GO" id="GO:0004497">
    <property type="term" value="F:monooxygenase activity"/>
    <property type="evidence" value="ECO:0007669"/>
    <property type="project" value="UniProtKB-KW"/>
</dbReference>
<dbReference type="SUPFAM" id="SSF51905">
    <property type="entry name" value="FAD/NAD(P)-binding domain"/>
    <property type="match status" value="1"/>
</dbReference>
<keyword evidence="5" id="KW-0503">Monooxygenase</keyword>
<dbReference type="EMBL" id="KZ613940">
    <property type="protein sequence ID" value="PMD45776.1"/>
    <property type="molecule type" value="Genomic_DNA"/>
</dbReference>
<dbReference type="OrthoDB" id="16820at2759"/>
<dbReference type="Proteomes" id="UP000235786">
    <property type="component" value="Unassembled WGS sequence"/>
</dbReference>